<dbReference type="RefSeq" id="WP_138851413.1">
    <property type="nucleotide sequence ID" value="NZ_CP040710.1"/>
</dbReference>
<feature type="domain" description="DUF4253" evidence="1">
    <location>
        <begin position="113"/>
        <end position="213"/>
    </location>
</feature>
<dbReference type="KEGG" id="asag:FGM00_02600"/>
<name>A0A5B7SNR1_9FLAO</name>
<reference evidence="2 3" key="1">
    <citation type="submission" date="2019-05" db="EMBL/GenBank/DDBJ databases">
        <title>Genome sequencing of F202Z8.</title>
        <authorList>
            <person name="Kwon Y.M."/>
        </authorList>
    </citation>
    <scope>NUCLEOTIDE SEQUENCE [LARGE SCALE GENOMIC DNA]</scope>
    <source>
        <strain evidence="2 3">F202Z8</strain>
    </source>
</reference>
<evidence type="ECO:0000313" key="2">
    <source>
        <dbReference type="EMBL" id="QCW99058.1"/>
    </source>
</evidence>
<evidence type="ECO:0000313" key="3">
    <source>
        <dbReference type="Proteomes" id="UP000310017"/>
    </source>
</evidence>
<dbReference type="OrthoDB" id="4827574at2"/>
<dbReference type="EMBL" id="CP040710">
    <property type="protein sequence ID" value="QCW99058.1"/>
    <property type="molecule type" value="Genomic_DNA"/>
</dbReference>
<accession>A0A5B7SNR1</accession>
<evidence type="ECO:0000259" key="1">
    <source>
        <dbReference type="Pfam" id="PF14062"/>
    </source>
</evidence>
<keyword evidence="3" id="KW-1185">Reference proteome</keyword>
<sequence length="213" mass="24418">MIKNNILLITFALLGLIGAQAQELTKKEVLLADSLEFDKDILKLVRSQTTATFRGIPKNDRYEYPAVVLTIERNKASKLIDELMRIKHRLKTKGYIIFTSMRSDDGETDEVRIVKTDDPLYPIKYMDTQGSFPKLSNEQIFDKIERWYGRKGCVVIGAGPDWIAVKFVLPLENTDEFANDMINFCPALESVYRGAERLAAKLKEDNPKILLEW</sequence>
<dbReference type="Proteomes" id="UP000310017">
    <property type="component" value="Chromosome"/>
</dbReference>
<protein>
    <submittedName>
        <fullName evidence="2">DUF4253 domain-containing protein</fullName>
    </submittedName>
</protein>
<organism evidence="2 3">
    <name type="scientific">Aggregatimonas sangjinii</name>
    <dbReference type="NCBI Taxonomy" id="2583587"/>
    <lineage>
        <taxon>Bacteria</taxon>
        <taxon>Pseudomonadati</taxon>
        <taxon>Bacteroidota</taxon>
        <taxon>Flavobacteriia</taxon>
        <taxon>Flavobacteriales</taxon>
        <taxon>Flavobacteriaceae</taxon>
        <taxon>Aggregatimonas</taxon>
    </lineage>
</organism>
<proteinExistence type="predicted"/>
<dbReference type="AlphaFoldDB" id="A0A5B7SNR1"/>
<dbReference type="InterPro" id="IPR025349">
    <property type="entry name" value="DUF4253"/>
</dbReference>
<dbReference type="Pfam" id="PF14062">
    <property type="entry name" value="DUF4253"/>
    <property type="match status" value="1"/>
</dbReference>
<gene>
    <name evidence="2" type="ORF">FGM00_02600</name>
</gene>